<keyword evidence="4 6" id="KW-0653">Protein transport</keyword>
<dbReference type="GO" id="GO:0030117">
    <property type="term" value="C:membrane coat"/>
    <property type="evidence" value="ECO:0007669"/>
    <property type="project" value="InterPro"/>
</dbReference>
<evidence type="ECO:0000256" key="5">
    <source>
        <dbReference type="ARBA" id="ARBA00023136"/>
    </source>
</evidence>
<dbReference type="AlphaFoldDB" id="A0A8H7RX39"/>
<dbReference type="OrthoDB" id="371463at2759"/>
<feature type="domain" description="AP complex mu/sigma subunit" evidence="7">
    <location>
        <begin position="1"/>
        <end position="136"/>
    </location>
</feature>
<evidence type="ECO:0000256" key="4">
    <source>
        <dbReference type="ARBA" id="ARBA00022927"/>
    </source>
</evidence>
<dbReference type="Pfam" id="PF01217">
    <property type="entry name" value="Clat_adaptor_s"/>
    <property type="match status" value="1"/>
</dbReference>
<keyword evidence="5 6" id="KW-0472">Membrane</keyword>
<evidence type="ECO:0000313" key="9">
    <source>
        <dbReference type="Proteomes" id="UP000646827"/>
    </source>
</evidence>
<dbReference type="PANTHER" id="PTHR11753">
    <property type="entry name" value="ADAPTOR COMPLEXES SMALL SUBUNIT FAMILY"/>
    <property type="match status" value="1"/>
</dbReference>
<dbReference type="Proteomes" id="UP000646827">
    <property type="component" value="Unassembled WGS sequence"/>
</dbReference>
<evidence type="ECO:0000256" key="2">
    <source>
        <dbReference type="ARBA" id="ARBA00006972"/>
    </source>
</evidence>
<gene>
    <name evidence="8" type="ORF">INT45_002754</name>
</gene>
<name>A0A8H7RX39_9FUNG</name>
<dbReference type="InterPro" id="IPR011012">
    <property type="entry name" value="Longin-like_dom_sf"/>
</dbReference>
<evidence type="ECO:0000259" key="7">
    <source>
        <dbReference type="Pfam" id="PF01217"/>
    </source>
</evidence>
<sequence>MISFCLITNRRCQTRFIRYYDELPQDPTAFELNIARECIIRKPAHALFVQVGKYKIVYRVYASLYFIFGYERDENEFAILELIQNCVEALDVYFEKVTELDILCNIEKVHMIMEETVAKGYCLETNQARILEGVTAL</sequence>
<evidence type="ECO:0000256" key="6">
    <source>
        <dbReference type="PIRNR" id="PIRNR015588"/>
    </source>
</evidence>
<dbReference type="GO" id="GO:0012505">
    <property type="term" value="C:endomembrane system"/>
    <property type="evidence" value="ECO:0007669"/>
    <property type="project" value="UniProtKB-SubCell"/>
</dbReference>
<dbReference type="Gene3D" id="3.30.450.60">
    <property type="match status" value="1"/>
</dbReference>
<dbReference type="EMBL" id="JAEPRB010000243">
    <property type="protein sequence ID" value="KAG2218235.1"/>
    <property type="molecule type" value="Genomic_DNA"/>
</dbReference>
<evidence type="ECO:0000256" key="3">
    <source>
        <dbReference type="ARBA" id="ARBA00022448"/>
    </source>
</evidence>
<comment type="caution">
    <text evidence="8">The sequence shown here is derived from an EMBL/GenBank/DDBJ whole genome shotgun (WGS) entry which is preliminary data.</text>
</comment>
<evidence type="ECO:0000313" key="8">
    <source>
        <dbReference type="EMBL" id="KAG2218235.1"/>
    </source>
</evidence>
<comment type="similarity">
    <text evidence="2 6">Belongs to the adaptor complexes small subunit family.</text>
</comment>
<keyword evidence="3 6" id="KW-0813">Transport</keyword>
<proteinExistence type="inferred from homology"/>
<dbReference type="SUPFAM" id="SSF64356">
    <property type="entry name" value="SNARE-like"/>
    <property type="match status" value="1"/>
</dbReference>
<evidence type="ECO:0000256" key="1">
    <source>
        <dbReference type="ARBA" id="ARBA00004308"/>
    </source>
</evidence>
<dbReference type="InterPro" id="IPR022775">
    <property type="entry name" value="AP_mu_sigma_su"/>
</dbReference>
<keyword evidence="9" id="KW-1185">Reference proteome</keyword>
<dbReference type="GO" id="GO:0016192">
    <property type="term" value="P:vesicle-mediated transport"/>
    <property type="evidence" value="ECO:0007669"/>
    <property type="project" value="InterPro"/>
</dbReference>
<dbReference type="PIRSF" id="PIRSF015588">
    <property type="entry name" value="AP_complex_sigma"/>
    <property type="match status" value="1"/>
</dbReference>
<dbReference type="PROSITE" id="PS00989">
    <property type="entry name" value="CLAT_ADAPTOR_S"/>
    <property type="match status" value="1"/>
</dbReference>
<comment type="subcellular location">
    <subcellularLocation>
        <location evidence="1">Endomembrane system</location>
    </subcellularLocation>
</comment>
<organism evidence="8 9">
    <name type="scientific">Circinella minor</name>
    <dbReference type="NCBI Taxonomy" id="1195481"/>
    <lineage>
        <taxon>Eukaryota</taxon>
        <taxon>Fungi</taxon>
        <taxon>Fungi incertae sedis</taxon>
        <taxon>Mucoromycota</taxon>
        <taxon>Mucoromycotina</taxon>
        <taxon>Mucoromycetes</taxon>
        <taxon>Mucorales</taxon>
        <taxon>Lichtheimiaceae</taxon>
        <taxon>Circinella</taxon>
    </lineage>
</organism>
<dbReference type="InterPro" id="IPR000804">
    <property type="entry name" value="Clathrin_sm-chain_CS"/>
</dbReference>
<protein>
    <recommendedName>
        <fullName evidence="6">AP complex subunit sigma</fullName>
    </recommendedName>
</protein>
<dbReference type="GO" id="GO:0006886">
    <property type="term" value="P:intracellular protein transport"/>
    <property type="evidence" value="ECO:0007669"/>
    <property type="project" value="UniProtKB-UniRule"/>
</dbReference>
<reference evidence="8 9" key="1">
    <citation type="submission" date="2020-12" db="EMBL/GenBank/DDBJ databases">
        <title>Metabolic potential, ecology and presence of endohyphal bacteria is reflected in genomic diversity of Mucoromycotina.</title>
        <authorList>
            <person name="Muszewska A."/>
            <person name="Okrasinska A."/>
            <person name="Steczkiewicz K."/>
            <person name="Drgas O."/>
            <person name="Orlowska M."/>
            <person name="Perlinska-Lenart U."/>
            <person name="Aleksandrzak-Piekarczyk T."/>
            <person name="Szatraj K."/>
            <person name="Zielenkiewicz U."/>
            <person name="Pilsyk S."/>
            <person name="Malc E."/>
            <person name="Mieczkowski P."/>
            <person name="Kruszewska J.S."/>
            <person name="Biernat P."/>
            <person name="Pawlowska J."/>
        </authorList>
    </citation>
    <scope>NUCLEOTIDE SEQUENCE [LARGE SCALE GENOMIC DNA]</scope>
    <source>
        <strain evidence="8 9">CBS 142.35</strain>
    </source>
</reference>
<dbReference type="InterPro" id="IPR016635">
    <property type="entry name" value="AP_complex_ssu"/>
</dbReference>
<accession>A0A8H7RX39</accession>